<feature type="domain" description="Pectinesterase inhibitor" evidence="15">
    <location>
        <begin position="63"/>
        <end position="213"/>
    </location>
</feature>
<proteinExistence type="inferred from homology"/>
<dbReference type="PANTHER" id="PTHR31707">
    <property type="entry name" value="PECTINESTERASE"/>
    <property type="match status" value="1"/>
</dbReference>
<feature type="transmembrane region" description="Helical" evidence="14">
    <location>
        <begin position="21"/>
        <end position="47"/>
    </location>
</feature>
<dbReference type="Proteomes" id="UP000215914">
    <property type="component" value="Unassembled WGS sequence"/>
</dbReference>
<dbReference type="EMBL" id="MNCJ02000321">
    <property type="protein sequence ID" value="KAF5801062.1"/>
    <property type="molecule type" value="Genomic_DNA"/>
</dbReference>
<evidence type="ECO:0000256" key="3">
    <source>
        <dbReference type="ARBA" id="ARBA00006027"/>
    </source>
</evidence>
<evidence type="ECO:0000313" key="16">
    <source>
        <dbReference type="EMBL" id="KAF5801062.1"/>
    </source>
</evidence>
<evidence type="ECO:0000256" key="11">
    <source>
        <dbReference type="ARBA" id="ARBA00047928"/>
    </source>
</evidence>
<dbReference type="PROSITE" id="PS00503">
    <property type="entry name" value="PECTINESTERASE_2"/>
    <property type="match status" value="1"/>
</dbReference>
<dbReference type="AlphaFoldDB" id="A0A9K3IQE5"/>
<accession>A0A9K3IQE5</accession>
<evidence type="ECO:0000256" key="10">
    <source>
        <dbReference type="ARBA" id="ARBA00023316"/>
    </source>
</evidence>
<gene>
    <name evidence="16" type="ORF">HanXRQr2_Chr06g0243761</name>
</gene>
<name>A0A9K3IQE5_HELAN</name>
<keyword evidence="10" id="KW-0961">Cell wall biogenesis/degradation</keyword>
<keyword evidence="8 13" id="KW-0378">Hydrolase</keyword>
<comment type="caution">
    <text evidence="16">The sequence shown here is derived from an EMBL/GenBank/DDBJ whole genome shotgun (WGS) entry which is preliminary data.</text>
</comment>
<reference evidence="16" key="2">
    <citation type="submission" date="2020-06" db="EMBL/GenBank/DDBJ databases">
        <title>Helianthus annuus Genome sequencing and assembly Release 2.</title>
        <authorList>
            <person name="Gouzy J."/>
            <person name="Langlade N."/>
            <person name="Munos S."/>
        </authorList>
    </citation>
    <scope>NUCLEOTIDE SEQUENCE</scope>
    <source>
        <tissue evidence="16">Leaves</tissue>
    </source>
</reference>
<dbReference type="EC" id="3.1.1.11" evidence="5 13"/>
<keyword evidence="7" id="KW-0964">Secreted</keyword>
<dbReference type="SMART" id="SM00856">
    <property type="entry name" value="PMEI"/>
    <property type="match status" value="1"/>
</dbReference>
<dbReference type="CDD" id="cd15798">
    <property type="entry name" value="PMEI-like_3"/>
    <property type="match status" value="1"/>
</dbReference>
<dbReference type="InterPro" id="IPR000070">
    <property type="entry name" value="Pectinesterase_cat"/>
</dbReference>
<evidence type="ECO:0000256" key="6">
    <source>
        <dbReference type="ARBA" id="ARBA00022512"/>
    </source>
</evidence>
<comment type="pathway">
    <text evidence="2 13">Glycan metabolism; pectin degradation; 2-dehydro-3-deoxy-D-gluconate from pectin: step 1/5.</text>
</comment>
<dbReference type="Gramene" id="mRNA:HanXRQr2_Chr06g0243761">
    <property type="protein sequence ID" value="CDS:HanXRQr2_Chr06g0243761.1"/>
    <property type="gene ID" value="HanXRQr2_Chr06g0243761"/>
</dbReference>
<dbReference type="InterPro" id="IPR011050">
    <property type="entry name" value="Pectin_lyase_fold/virulence"/>
</dbReference>
<comment type="similarity">
    <text evidence="4">In the C-terminal section; belongs to the pectinesterase family.</text>
</comment>
<feature type="active site" evidence="12">
    <location>
        <position position="441"/>
    </location>
</feature>
<organism evidence="16 17">
    <name type="scientific">Helianthus annuus</name>
    <name type="common">Common sunflower</name>
    <dbReference type="NCBI Taxonomy" id="4232"/>
    <lineage>
        <taxon>Eukaryota</taxon>
        <taxon>Viridiplantae</taxon>
        <taxon>Streptophyta</taxon>
        <taxon>Embryophyta</taxon>
        <taxon>Tracheophyta</taxon>
        <taxon>Spermatophyta</taxon>
        <taxon>Magnoliopsida</taxon>
        <taxon>eudicotyledons</taxon>
        <taxon>Gunneridae</taxon>
        <taxon>Pentapetalae</taxon>
        <taxon>asterids</taxon>
        <taxon>campanulids</taxon>
        <taxon>Asterales</taxon>
        <taxon>Asteraceae</taxon>
        <taxon>Asteroideae</taxon>
        <taxon>Heliantheae alliance</taxon>
        <taxon>Heliantheae</taxon>
        <taxon>Helianthus</taxon>
    </lineage>
</organism>
<keyword evidence="17" id="KW-1185">Reference proteome</keyword>
<evidence type="ECO:0000256" key="9">
    <source>
        <dbReference type="ARBA" id="ARBA00023085"/>
    </source>
</evidence>
<dbReference type="GO" id="GO:0046910">
    <property type="term" value="F:pectinesterase inhibitor activity"/>
    <property type="evidence" value="ECO:0000318"/>
    <property type="project" value="GO_Central"/>
</dbReference>
<dbReference type="SUPFAM" id="SSF51126">
    <property type="entry name" value="Pectin lyase-like"/>
    <property type="match status" value="1"/>
</dbReference>
<dbReference type="Gene3D" id="1.20.140.40">
    <property type="entry name" value="Invertase/pectin methylesterase inhibitor family protein"/>
    <property type="match status" value="1"/>
</dbReference>
<dbReference type="NCBIfam" id="TIGR01614">
    <property type="entry name" value="PME_inhib"/>
    <property type="match status" value="1"/>
</dbReference>
<evidence type="ECO:0000256" key="8">
    <source>
        <dbReference type="ARBA" id="ARBA00022801"/>
    </source>
</evidence>
<protein>
    <recommendedName>
        <fullName evidence="5 13">Pectinesterase</fullName>
        <ecNumber evidence="5 13">3.1.1.11</ecNumber>
    </recommendedName>
</protein>
<dbReference type="InterPro" id="IPR012334">
    <property type="entry name" value="Pectin_lyas_fold"/>
</dbReference>
<evidence type="ECO:0000256" key="4">
    <source>
        <dbReference type="ARBA" id="ARBA00007786"/>
    </source>
</evidence>
<reference evidence="16" key="1">
    <citation type="journal article" date="2017" name="Nature">
        <title>The sunflower genome provides insights into oil metabolism, flowering and Asterid evolution.</title>
        <authorList>
            <person name="Badouin H."/>
            <person name="Gouzy J."/>
            <person name="Grassa C.J."/>
            <person name="Murat F."/>
            <person name="Staton S.E."/>
            <person name="Cottret L."/>
            <person name="Lelandais-Briere C."/>
            <person name="Owens G.L."/>
            <person name="Carrere S."/>
            <person name="Mayjonade B."/>
            <person name="Legrand L."/>
            <person name="Gill N."/>
            <person name="Kane N.C."/>
            <person name="Bowers J.E."/>
            <person name="Hubner S."/>
            <person name="Bellec A."/>
            <person name="Berard A."/>
            <person name="Berges H."/>
            <person name="Blanchet N."/>
            <person name="Boniface M.C."/>
            <person name="Brunel D."/>
            <person name="Catrice O."/>
            <person name="Chaidir N."/>
            <person name="Claudel C."/>
            <person name="Donnadieu C."/>
            <person name="Faraut T."/>
            <person name="Fievet G."/>
            <person name="Helmstetter N."/>
            <person name="King M."/>
            <person name="Knapp S.J."/>
            <person name="Lai Z."/>
            <person name="Le Paslier M.C."/>
            <person name="Lippi Y."/>
            <person name="Lorenzon L."/>
            <person name="Mandel J.R."/>
            <person name="Marage G."/>
            <person name="Marchand G."/>
            <person name="Marquand E."/>
            <person name="Bret-Mestries E."/>
            <person name="Morien E."/>
            <person name="Nambeesan S."/>
            <person name="Nguyen T."/>
            <person name="Pegot-Espagnet P."/>
            <person name="Pouilly N."/>
            <person name="Raftis F."/>
            <person name="Sallet E."/>
            <person name="Schiex T."/>
            <person name="Thomas J."/>
            <person name="Vandecasteele C."/>
            <person name="Vares D."/>
            <person name="Vear F."/>
            <person name="Vautrin S."/>
            <person name="Crespi M."/>
            <person name="Mangin B."/>
            <person name="Burke J.M."/>
            <person name="Salse J."/>
            <person name="Munos S."/>
            <person name="Vincourt P."/>
            <person name="Rieseberg L.H."/>
            <person name="Langlade N.B."/>
        </authorList>
    </citation>
    <scope>NUCLEOTIDE SEQUENCE</scope>
    <source>
        <tissue evidence="16">Leaves</tissue>
    </source>
</reference>
<evidence type="ECO:0000313" key="17">
    <source>
        <dbReference type="Proteomes" id="UP000215914"/>
    </source>
</evidence>
<sequence length="606" mass="66371">MHTHSKHIHLSLERQTNIRIMANKVVMSVASAIIVIGVVVGICLVLANTNKSHDDSHDHKVSSNSKTAETICKQTEYQDTCLDAVDEVAKNSSATPQDYIIAVIRATADELNKSLEKATAAKKDCSNHTQAQLETCEKMIGYATDELKQVLKVIAETKATTLAQQADPLLDWLTAVRSYQTTCVDEIQDKKMKADMQEALQTSNELTYNAQKIVYNVHNVLKDAGVSLDAFKLPPIGNRKLLAELDEIDRNGFPSWVPKNDRKLLQATPDNEALFKTRTPPPVPANPTPDAVVAQDGSGRFNSIKQAVAAYAPGPSGRYIIYIKAGTYNEGQITVDRGQNNVFMYGDGKDKTIITGSLNYGIMNIGTSQTATVIAIGERFMARGITFRNSIGPAGHQAVAFRSQSPHTVMVDCGFEGYQDTLYYHTHDQFYKNCAIYGTVDFIFGTGRAYIQDSDIIVRKPDASQGNMCTADGRMKMEEAGGVVLHNCRIQAAPELAPVQANFPSYLGRPWKPSATSVILKCDIGNLIKPEGWMTWESPEGANNHLTCMFREYGNTGPGSNQAGRVTWAGYKPITNERDALDYTLGSFLNGGSWLPQYGVPANLGL</sequence>
<comment type="subcellular location">
    <subcellularLocation>
        <location evidence="1">Secreted</location>
        <location evidence="1">Cell wall</location>
    </subcellularLocation>
</comment>
<evidence type="ECO:0000256" key="1">
    <source>
        <dbReference type="ARBA" id="ARBA00004191"/>
    </source>
</evidence>
<dbReference type="Pfam" id="PF01095">
    <property type="entry name" value="Pectinesterase"/>
    <property type="match status" value="1"/>
</dbReference>
<keyword evidence="14" id="KW-0812">Transmembrane</keyword>
<evidence type="ECO:0000256" key="2">
    <source>
        <dbReference type="ARBA" id="ARBA00005184"/>
    </source>
</evidence>
<dbReference type="GO" id="GO:0030599">
    <property type="term" value="F:pectinesterase activity"/>
    <property type="evidence" value="ECO:0000318"/>
    <property type="project" value="GO_Central"/>
</dbReference>
<evidence type="ECO:0000256" key="12">
    <source>
        <dbReference type="PROSITE-ProRule" id="PRU10040"/>
    </source>
</evidence>
<dbReference type="SUPFAM" id="SSF101148">
    <property type="entry name" value="Plant invertase/pectin methylesterase inhibitor"/>
    <property type="match status" value="1"/>
</dbReference>
<dbReference type="FunFam" id="2.160.20.10:FF:000029">
    <property type="entry name" value="Pectinesterase 4"/>
    <property type="match status" value="1"/>
</dbReference>
<evidence type="ECO:0000256" key="7">
    <source>
        <dbReference type="ARBA" id="ARBA00022525"/>
    </source>
</evidence>
<evidence type="ECO:0000256" key="14">
    <source>
        <dbReference type="SAM" id="Phobius"/>
    </source>
</evidence>
<evidence type="ECO:0000256" key="13">
    <source>
        <dbReference type="RuleBase" id="RU000589"/>
    </source>
</evidence>
<dbReference type="Gene3D" id="2.160.20.10">
    <property type="entry name" value="Single-stranded right-handed beta-helix, Pectin lyase-like"/>
    <property type="match status" value="1"/>
</dbReference>
<dbReference type="GO" id="GO:0042545">
    <property type="term" value="P:cell wall modification"/>
    <property type="evidence" value="ECO:0007669"/>
    <property type="project" value="UniProtKB-UniRule"/>
</dbReference>
<comment type="similarity">
    <text evidence="3">In the N-terminal section; belongs to the PMEI family.</text>
</comment>
<dbReference type="InterPro" id="IPR006501">
    <property type="entry name" value="Pectinesterase_inhib_dom"/>
</dbReference>
<evidence type="ECO:0000256" key="5">
    <source>
        <dbReference type="ARBA" id="ARBA00013229"/>
    </source>
</evidence>
<keyword evidence="14" id="KW-0472">Membrane</keyword>
<dbReference type="GO" id="GO:0045490">
    <property type="term" value="P:pectin catabolic process"/>
    <property type="evidence" value="ECO:0007669"/>
    <property type="project" value="UniProtKB-UniRule"/>
</dbReference>
<comment type="catalytic activity">
    <reaction evidence="11 13">
        <text>[(1-&gt;4)-alpha-D-galacturonosyl methyl ester](n) + n H2O = [(1-&gt;4)-alpha-D-galacturonosyl](n) + n methanol + n H(+)</text>
        <dbReference type="Rhea" id="RHEA:22380"/>
        <dbReference type="Rhea" id="RHEA-COMP:14570"/>
        <dbReference type="Rhea" id="RHEA-COMP:14573"/>
        <dbReference type="ChEBI" id="CHEBI:15377"/>
        <dbReference type="ChEBI" id="CHEBI:15378"/>
        <dbReference type="ChEBI" id="CHEBI:17790"/>
        <dbReference type="ChEBI" id="CHEBI:140522"/>
        <dbReference type="ChEBI" id="CHEBI:140523"/>
        <dbReference type="EC" id="3.1.1.11"/>
    </reaction>
</comment>
<dbReference type="Pfam" id="PF04043">
    <property type="entry name" value="PMEI"/>
    <property type="match status" value="1"/>
</dbReference>
<evidence type="ECO:0000259" key="15">
    <source>
        <dbReference type="SMART" id="SM00856"/>
    </source>
</evidence>
<dbReference type="InterPro" id="IPR033131">
    <property type="entry name" value="Pectinesterase_Asp_AS"/>
</dbReference>
<keyword evidence="14" id="KW-1133">Transmembrane helix</keyword>
<dbReference type="InterPro" id="IPR035513">
    <property type="entry name" value="Invertase/methylesterase_inhib"/>
</dbReference>
<keyword evidence="6" id="KW-0134">Cell wall</keyword>
<keyword evidence="9 13" id="KW-0063">Aspartyl esterase</keyword>